<keyword evidence="4 8" id="KW-0547">Nucleotide-binding</keyword>
<dbReference type="PANTHER" id="PTHR43095:SF5">
    <property type="entry name" value="XYLULOSE KINASE"/>
    <property type="match status" value="1"/>
</dbReference>
<evidence type="ECO:0000259" key="11">
    <source>
        <dbReference type="Pfam" id="PF00370"/>
    </source>
</evidence>
<gene>
    <name evidence="13" type="primary">xylB_2</name>
    <name evidence="8 10" type="synonym">xylB</name>
    <name evidence="13" type="ORF">WY13_01004</name>
</gene>
<dbReference type="Gene3D" id="3.30.420.40">
    <property type="match status" value="2"/>
</dbReference>
<dbReference type="PIRSF" id="PIRSF000538">
    <property type="entry name" value="GlpK"/>
    <property type="match status" value="1"/>
</dbReference>
<dbReference type="PANTHER" id="PTHR43095">
    <property type="entry name" value="SUGAR KINASE"/>
    <property type="match status" value="1"/>
</dbReference>
<dbReference type="NCBIfam" id="TIGR01312">
    <property type="entry name" value="XylB"/>
    <property type="match status" value="1"/>
</dbReference>
<accession>A0A166RMB1</accession>
<name>A0A166RMB1_9CLOT</name>
<dbReference type="GO" id="GO:0042732">
    <property type="term" value="P:D-xylose metabolic process"/>
    <property type="evidence" value="ECO:0007669"/>
    <property type="project" value="UniProtKB-KW"/>
</dbReference>
<dbReference type="Pfam" id="PF00370">
    <property type="entry name" value="FGGY_N"/>
    <property type="match status" value="1"/>
</dbReference>
<feature type="binding site" evidence="8">
    <location>
        <begin position="86"/>
        <end position="87"/>
    </location>
    <ligand>
        <name>substrate</name>
    </ligand>
</feature>
<keyword evidence="3 8" id="KW-0808">Transferase</keyword>
<dbReference type="Pfam" id="PF02782">
    <property type="entry name" value="FGGY_C"/>
    <property type="match status" value="1"/>
</dbReference>
<dbReference type="OrthoDB" id="9805576at2"/>
<evidence type="ECO:0000256" key="7">
    <source>
        <dbReference type="ARBA" id="ARBA00023277"/>
    </source>
</evidence>
<dbReference type="CDD" id="cd07808">
    <property type="entry name" value="ASKHA_NBD_FGGY_EcXK-like"/>
    <property type="match status" value="1"/>
</dbReference>
<evidence type="ECO:0000256" key="2">
    <source>
        <dbReference type="ARBA" id="ARBA00022629"/>
    </source>
</evidence>
<comment type="caution">
    <text evidence="13">The sequence shown here is derived from an EMBL/GenBank/DDBJ whole genome shotgun (WGS) entry which is preliminary data.</text>
</comment>
<reference evidence="13 14" key="1">
    <citation type="journal article" date="2015" name="Biotechnol. Bioeng.">
        <title>Genome sequence and phenotypic characterization of Caulobacter segnis.</title>
        <authorList>
            <person name="Patel S."/>
            <person name="Fletcher B."/>
            <person name="Scott D.C."/>
            <person name="Ely B."/>
        </authorList>
    </citation>
    <scope>NUCLEOTIDE SEQUENCE [LARGE SCALE GENOMIC DNA]</scope>
    <source>
        <strain evidence="13 14">ERI-2</strain>
    </source>
</reference>
<dbReference type="PROSITE" id="PS00933">
    <property type="entry name" value="FGGY_KINASES_1"/>
    <property type="match status" value="1"/>
</dbReference>
<evidence type="ECO:0000313" key="14">
    <source>
        <dbReference type="Proteomes" id="UP000077407"/>
    </source>
</evidence>
<evidence type="ECO:0000256" key="8">
    <source>
        <dbReference type="HAMAP-Rule" id="MF_02220"/>
    </source>
</evidence>
<organism evidence="13 14">
    <name type="scientific">Clostridium ljungdahlii</name>
    <dbReference type="NCBI Taxonomy" id="1538"/>
    <lineage>
        <taxon>Bacteria</taxon>
        <taxon>Bacillati</taxon>
        <taxon>Bacillota</taxon>
        <taxon>Clostridia</taxon>
        <taxon>Eubacteriales</taxon>
        <taxon>Clostridiaceae</taxon>
        <taxon>Clostridium</taxon>
    </lineage>
</organism>
<evidence type="ECO:0000256" key="1">
    <source>
        <dbReference type="ARBA" id="ARBA00009156"/>
    </source>
</evidence>
<dbReference type="PROSITE" id="PS00445">
    <property type="entry name" value="FGGY_KINASES_2"/>
    <property type="match status" value="1"/>
</dbReference>
<dbReference type="InterPro" id="IPR006000">
    <property type="entry name" value="Xylulokinase"/>
</dbReference>
<dbReference type="EMBL" id="LITT01000009">
    <property type="protein sequence ID" value="OAA90938.1"/>
    <property type="molecule type" value="Genomic_DNA"/>
</dbReference>
<dbReference type="GO" id="GO:0005998">
    <property type="term" value="P:xylulose catabolic process"/>
    <property type="evidence" value="ECO:0007669"/>
    <property type="project" value="UniProtKB-UniRule"/>
</dbReference>
<comment type="function">
    <text evidence="8">Catalyzes the phosphorylation of D-xylulose to D-xylulose 5-phosphate.</text>
</comment>
<keyword evidence="6 8" id="KW-0067">ATP-binding</keyword>
<dbReference type="InterPro" id="IPR018484">
    <property type="entry name" value="FGGY_N"/>
</dbReference>
<dbReference type="Proteomes" id="UP000077407">
    <property type="component" value="Unassembled WGS sequence"/>
</dbReference>
<keyword evidence="5 8" id="KW-0418">Kinase</keyword>
<dbReference type="InterPro" id="IPR000577">
    <property type="entry name" value="Carb_kinase_FGGY"/>
</dbReference>
<dbReference type="AlphaFoldDB" id="A0A166RMB1"/>
<dbReference type="InterPro" id="IPR018483">
    <property type="entry name" value="Carb_kinase_FGGY_CS"/>
</dbReference>
<keyword evidence="7 8" id="KW-0119">Carbohydrate metabolism</keyword>
<dbReference type="SUPFAM" id="SSF53067">
    <property type="entry name" value="Actin-like ATPase domain"/>
    <property type="match status" value="2"/>
</dbReference>
<evidence type="ECO:0000256" key="5">
    <source>
        <dbReference type="ARBA" id="ARBA00022777"/>
    </source>
</evidence>
<comment type="similarity">
    <text evidence="1 8 9">Belongs to the FGGY kinase family.</text>
</comment>
<evidence type="ECO:0000256" key="4">
    <source>
        <dbReference type="ARBA" id="ARBA00022741"/>
    </source>
</evidence>
<dbReference type="RefSeq" id="WP_082848379.1">
    <property type="nucleotide sequence ID" value="NZ_LITT01000009.1"/>
</dbReference>
<comment type="catalytic activity">
    <reaction evidence="8 10">
        <text>D-xylulose + ATP = D-xylulose 5-phosphate + ADP + H(+)</text>
        <dbReference type="Rhea" id="RHEA:10964"/>
        <dbReference type="ChEBI" id="CHEBI:15378"/>
        <dbReference type="ChEBI" id="CHEBI:17140"/>
        <dbReference type="ChEBI" id="CHEBI:30616"/>
        <dbReference type="ChEBI" id="CHEBI:57737"/>
        <dbReference type="ChEBI" id="CHEBI:456216"/>
        <dbReference type="EC" id="2.7.1.17"/>
    </reaction>
</comment>
<protein>
    <recommendedName>
        <fullName evidence="8 10">Xylulose kinase</fullName>
        <shortName evidence="8 10">Xylulokinase</shortName>
        <ecNumber evidence="8 10">2.7.1.17</ecNumber>
    </recommendedName>
</protein>
<dbReference type="HAMAP" id="MF_02220">
    <property type="entry name" value="XylB"/>
    <property type="match status" value="1"/>
</dbReference>
<keyword evidence="2 8" id="KW-0859">Xylose metabolism</keyword>
<proteinExistence type="inferred from homology"/>
<evidence type="ECO:0000256" key="10">
    <source>
        <dbReference type="RuleBase" id="RU364073"/>
    </source>
</evidence>
<dbReference type="EC" id="2.7.1.17" evidence="8 10"/>
<sequence length="506" mass="55882">MKEEITVNFLGIDLGTSSVKLIIMNEKGELLTSVSKDYGISYPQVGWAEQNPDDWWNSTKDGIRELINNHNIKPETIRGISFSGQMHGLVILDSKSKVLMPAILWCDQRTQKQCDYLNKEFGQDKLSKYTGNMALTGFTLPKVLWVKENKPDIYAKIAHMMLPKDYISFKLTGKFASDVSDASGTVMFDVKNRKWSNEVLDLLEIKEDVLPKVYESYEVVGNVSEEVSSETGLSTSTKVIAGAGDQAAGAIGTGTVDSGVLSVALGTSGVVFASSEKFYVDKENRLHSFCHANGKWHQMGVILSAASSLKWWVDNVNSDIGGDVFEKLLSEAESSPVGSNKLFFSPYLIGERTPYNDPCAKGSFIGLNVTHKRGDMTRSILEGVSFALRDSLEILKNLNVDMKEVRISGGGSKSKLWRQIIADVFNLNVSIINSKEGPAYGAAILAAVGCKLFNSVDEACKALIKTTDKIQPIRENVEKYDKLYKVYSSLYSCLKDKFKEIDNLSI</sequence>
<dbReference type="GO" id="GO:0004856">
    <property type="term" value="F:D-xylulokinase activity"/>
    <property type="evidence" value="ECO:0007669"/>
    <property type="project" value="UniProtKB-UniRule"/>
</dbReference>
<dbReference type="InterPro" id="IPR043129">
    <property type="entry name" value="ATPase_NBD"/>
</dbReference>
<evidence type="ECO:0000256" key="9">
    <source>
        <dbReference type="RuleBase" id="RU003733"/>
    </source>
</evidence>
<dbReference type="PATRIC" id="fig|1538.10.peg.1511"/>
<evidence type="ECO:0000313" key="13">
    <source>
        <dbReference type="EMBL" id="OAA90938.1"/>
    </source>
</evidence>
<evidence type="ECO:0000256" key="6">
    <source>
        <dbReference type="ARBA" id="ARBA00022840"/>
    </source>
</evidence>
<feature type="active site" description="Proton acceptor" evidence="8">
    <location>
        <position position="245"/>
    </location>
</feature>
<dbReference type="InterPro" id="IPR050406">
    <property type="entry name" value="FGGY_Carb_Kinase"/>
</dbReference>
<feature type="domain" description="Carbohydrate kinase FGGY N-terminal" evidence="11">
    <location>
        <begin position="10"/>
        <end position="252"/>
    </location>
</feature>
<dbReference type="GO" id="GO:0005524">
    <property type="term" value="F:ATP binding"/>
    <property type="evidence" value="ECO:0007669"/>
    <property type="project" value="UniProtKB-UniRule"/>
</dbReference>
<evidence type="ECO:0000256" key="3">
    <source>
        <dbReference type="ARBA" id="ARBA00022679"/>
    </source>
</evidence>
<dbReference type="InterPro" id="IPR018485">
    <property type="entry name" value="FGGY_C"/>
</dbReference>
<feature type="site" description="Important for activity" evidence="8">
    <location>
        <position position="13"/>
    </location>
</feature>
<evidence type="ECO:0000259" key="12">
    <source>
        <dbReference type="Pfam" id="PF02782"/>
    </source>
</evidence>
<feature type="domain" description="Carbohydrate kinase FGGY C-terminal" evidence="12">
    <location>
        <begin position="262"/>
        <end position="449"/>
    </location>
</feature>